<organism evidence="1 2">
    <name type="scientific">Cellulomonas chitinilytica</name>
    <dbReference type="NCBI Taxonomy" id="398759"/>
    <lineage>
        <taxon>Bacteria</taxon>
        <taxon>Bacillati</taxon>
        <taxon>Actinomycetota</taxon>
        <taxon>Actinomycetes</taxon>
        <taxon>Micrococcales</taxon>
        <taxon>Cellulomonadaceae</taxon>
        <taxon>Cellulomonas</taxon>
    </lineage>
</organism>
<accession>A0A919P7N2</accession>
<protein>
    <recommendedName>
        <fullName evidence="3">MmcQ/YjbR family DNA-binding protein</fullName>
    </recommendedName>
</protein>
<keyword evidence="2" id="KW-1185">Reference proteome</keyword>
<dbReference type="AlphaFoldDB" id="A0A919P7N2"/>
<proteinExistence type="predicted"/>
<gene>
    <name evidence="1" type="ORF">Cch01nite_38100</name>
</gene>
<dbReference type="Gene3D" id="3.90.1150.30">
    <property type="match status" value="1"/>
</dbReference>
<dbReference type="EMBL" id="BONK01000015">
    <property type="protein sequence ID" value="GIG23086.1"/>
    <property type="molecule type" value="Genomic_DNA"/>
</dbReference>
<dbReference type="Proteomes" id="UP000632740">
    <property type="component" value="Unassembled WGS sequence"/>
</dbReference>
<name>A0A919P7N2_9CELL</name>
<dbReference type="SUPFAM" id="SSF142906">
    <property type="entry name" value="YjbR-like"/>
    <property type="match status" value="1"/>
</dbReference>
<sequence>MLGWGDDDVAEARRRIGAVVGRLPETTAEVDPYGNTGFFTRGKRFAWILPDHHADGRLALWCKADRHEQQAIVARDPDRYFVAPYMGRYGWVAAHLDAAHSPDWTELEEIVEAGWRLSATRAAVAAFDAAAEPGTTTRRPPVG</sequence>
<evidence type="ECO:0008006" key="3">
    <source>
        <dbReference type="Google" id="ProtNLM"/>
    </source>
</evidence>
<dbReference type="Pfam" id="PF04237">
    <property type="entry name" value="YjbR"/>
    <property type="match status" value="1"/>
</dbReference>
<evidence type="ECO:0000313" key="2">
    <source>
        <dbReference type="Proteomes" id="UP000632740"/>
    </source>
</evidence>
<evidence type="ECO:0000313" key="1">
    <source>
        <dbReference type="EMBL" id="GIG23086.1"/>
    </source>
</evidence>
<reference evidence="1" key="1">
    <citation type="submission" date="2021-01" db="EMBL/GenBank/DDBJ databases">
        <title>Whole genome shotgun sequence of Cellulomonas chitinilytica NBRC 110799.</title>
        <authorList>
            <person name="Komaki H."/>
            <person name="Tamura T."/>
        </authorList>
    </citation>
    <scope>NUCLEOTIDE SEQUENCE</scope>
    <source>
        <strain evidence="1">NBRC 110799</strain>
    </source>
</reference>
<dbReference type="InterPro" id="IPR038056">
    <property type="entry name" value="YjbR-like_sf"/>
</dbReference>
<dbReference type="InterPro" id="IPR058532">
    <property type="entry name" value="YjbR/MT2646/Rv2570-like"/>
</dbReference>
<comment type="caution">
    <text evidence="1">The sequence shown here is derived from an EMBL/GenBank/DDBJ whole genome shotgun (WGS) entry which is preliminary data.</text>
</comment>